<keyword evidence="2" id="KW-1185">Reference proteome</keyword>
<organism evidence="1 2">
    <name type="scientific">Alloalcanivorax profundimaris</name>
    <dbReference type="NCBI Taxonomy" id="2735259"/>
    <lineage>
        <taxon>Bacteria</taxon>
        <taxon>Pseudomonadati</taxon>
        <taxon>Pseudomonadota</taxon>
        <taxon>Gammaproteobacteria</taxon>
        <taxon>Oceanospirillales</taxon>
        <taxon>Alcanivoracaceae</taxon>
        <taxon>Alloalcanivorax</taxon>
    </lineage>
</organism>
<dbReference type="PANTHER" id="PTHR43544">
    <property type="entry name" value="SHORT-CHAIN DEHYDROGENASE/REDUCTASE"/>
    <property type="match status" value="1"/>
</dbReference>
<comment type="caution">
    <text evidence="1">The sequence shown here is derived from an EMBL/GenBank/DDBJ whole genome shotgun (WGS) entry which is preliminary data.</text>
</comment>
<dbReference type="Proteomes" id="UP000662703">
    <property type="component" value="Unassembled WGS sequence"/>
</dbReference>
<dbReference type="RefSeq" id="WP_194866180.1">
    <property type="nucleotide sequence ID" value="NZ_ARXX01000077.1"/>
</dbReference>
<protein>
    <submittedName>
        <fullName evidence="1">Short chain dehydrogenase/reductase family oxidoreductase</fullName>
    </submittedName>
</protein>
<dbReference type="PRINTS" id="PR00081">
    <property type="entry name" value="GDHRDH"/>
</dbReference>
<dbReference type="SUPFAM" id="SSF51735">
    <property type="entry name" value="NAD(P)-binding Rossmann-fold domains"/>
    <property type="match status" value="1"/>
</dbReference>
<evidence type="ECO:0000313" key="2">
    <source>
        <dbReference type="Proteomes" id="UP000662703"/>
    </source>
</evidence>
<reference evidence="1 2" key="1">
    <citation type="submission" date="2012-09" db="EMBL/GenBank/DDBJ databases">
        <title>Genome Sequence of alkane-degrading Bacterium Alcanivorax sp. 521-1.</title>
        <authorList>
            <person name="Lai Q."/>
            <person name="Shao Z."/>
        </authorList>
    </citation>
    <scope>NUCLEOTIDE SEQUENCE [LARGE SCALE GENOMIC DNA]</scope>
    <source>
        <strain evidence="1 2">521-1</strain>
    </source>
</reference>
<dbReference type="Pfam" id="PF00106">
    <property type="entry name" value="adh_short"/>
    <property type="match status" value="1"/>
</dbReference>
<dbReference type="InterPro" id="IPR051468">
    <property type="entry name" value="Fungal_SecMetab_SDRs"/>
</dbReference>
<dbReference type="InterPro" id="IPR036291">
    <property type="entry name" value="NAD(P)-bd_dom_sf"/>
</dbReference>
<dbReference type="EMBL" id="ARXX01000077">
    <property type="protein sequence ID" value="MBF5058139.1"/>
    <property type="molecule type" value="Genomic_DNA"/>
</dbReference>
<accession>A0ABS0AVH7</accession>
<sequence length="242" mass="25799">MGKIRLITGASGGIGGALTRRCLDAGDTVYAVSRRPLSGRVHEPRLIPVAADLTREQDIVALMERVANDGGPLDSLIHCAGVLHDGALGMAPEKRLEDLDAAALERAFALNAVAPMLLAKHGLARLRHGERAVFASLSARVGSIADNHLGGWYAYRASKAAQNQFLKTFAVEARRRAKRLIVLALHPGTVDTGLSAPFQRNVPAGKLFTPDFAAERLLGLIDGAGEADSGRFLAWDGKDIPW</sequence>
<gene>
    <name evidence="1" type="ORF">Y5W_03433</name>
</gene>
<evidence type="ECO:0000313" key="1">
    <source>
        <dbReference type="EMBL" id="MBF5058139.1"/>
    </source>
</evidence>
<dbReference type="CDD" id="cd05325">
    <property type="entry name" value="carb_red_sniffer_like_SDR_c"/>
    <property type="match status" value="1"/>
</dbReference>
<name>A0ABS0AVH7_9GAMM</name>
<dbReference type="PANTHER" id="PTHR43544:SF12">
    <property type="entry name" value="NAD(P)-BINDING ROSSMANN-FOLD SUPERFAMILY PROTEIN"/>
    <property type="match status" value="1"/>
</dbReference>
<proteinExistence type="predicted"/>
<dbReference type="Gene3D" id="3.40.50.720">
    <property type="entry name" value="NAD(P)-binding Rossmann-like Domain"/>
    <property type="match status" value="1"/>
</dbReference>
<dbReference type="InterPro" id="IPR002347">
    <property type="entry name" value="SDR_fam"/>
</dbReference>